<reference evidence="1 2" key="1">
    <citation type="submission" date="2021-06" db="EMBL/GenBank/DDBJ databases">
        <authorList>
            <person name="Palmer J.M."/>
        </authorList>
    </citation>
    <scope>NUCLEOTIDE SEQUENCE [LARGE SCALE GENOMIC DNA]</scope>
    <source>
        <strain evidence="1 2">AS_MEX2019</strain>
        <tissue evidence="1">Muscle</tissue>
    </source>
</reference>
<accession>A0ABV0Z467</accession>
<comment type="caution">
    <text evidence="1">The sequence shown here is derived from an EMBL/GenBank/DDBJ whole genome shotgun (WGS) entry which is preliminary data.</text>
</comment>
<protein>
    <submittedName>
        <fullName evidence="1">Uncharacterized protein</fullName>
    </submittedName>
</protein>
<proteinExistence type="predicted"/>
<sequence length="138" mass="15589">MNSFLFAVHVKQNLTNSRTGHFGISKGSLENSPICFPVIGNAPRVLLRAIFDVNQDLIICMSSRLLFSPCLMLTPLFPRRRESKHTSELLVTEKKLLSRAMLPQKHSVKSPMPPPNIVTEMYVSSVCETGFQTFLLLW</sequence>
<name>A0ABV0Z467_9TELE</name>
<gene>
    <name evidence="1" type="ORF">AMECASPLE_029333</name>
</gene>
<keyword evidence="2" id="KW-1185">Reference proteome</keyword>
<evidence type="ECO:0000313" key="1">
    <source>
        <dbReference type="EMBL" id="MEQ2300771.1"/>
    </source>
</evidence>
<organism evidence="1 2">
    <name type="scientific">Ameca splendens</name>
    <dbReference type="NCBI Taxonomy" id="208324"/>
    <lineage>
        <taxon>Eukaryota</taxon>
        <taxon>Metazoa</taxon>
        <taxon>Chordata</taxon>
        <taxon>Craniata</taxon>
        <taxon>Vertebrata</taxon>
        <taxon>Euteleostomi</taxon>
        <taxon>Actinopterygii</taxon>
        <taxon>Neopterygii</taxon>
        <taxon>Teleostei</taxon>
        <taxon>Neoteleostei</taxon>
        <taxon>Acanthomorphata</taxon>
        <taxon>Ovalentaria</taxon>
        <taxon>Atherinomorphae</taxon>
        <taxon>Cyprinodontiformes</taxon>
        <taxon>Goodeidae</taxon>
        <taxon>Ameca</taxon>
    </lineage>
</organism>
<evidence type="ECO:0000313" key="2">
    <source>
        <dbReference type="Proteomes" id="UP001469553"/>
    </source>
</evidence>
<dbReference type="EMBL" id="JAHRIP010050367">
    <property type="protein sequence ID" value="MEQ2300771.1"/>
    <property type="molecule type" value="Genomic_DNA"/>
</dbReference>
<dbReference type="Proteomes" id="UP001469553">
    <property type="component" value="Unassembled WGS sequence"/>
</dbReference>